<dbReference type="Gramene" id="GBG85437">
    <property type="protein sequence ID" value="GBG85437"/>
    <property type="gene ID" value="CBR_g40079"/>
</dbReference>
<dbReference type="Proteomes" id="UP000265515">
    <property type="component" value="Unassembled WGS sequence"/>
</dbReference>
<evidence type="ECO:0000313" key="2">
    <source>
        <dbReference type="EMBL" id="GBG85437.1"/>
    </source>
</evidence>
<accession>A0A388LT01</accession>
<protein>
    <submittedName>
        <fullName evidence="2">Uncharacterized protein</fullName>
    </submittedName>
</protein>
<evidence type="ECO:0000313" key="3">
    <source>
        <dbReference type="Proteomes" id="UP000265515"/>
    </source>
</evidence>
<feature type="compositionally biased region" description="Low complexity" evidence="1">
    <location>
        <begin position="9"/>
        <end position="20"/>
    </location>
</feature>
<reference evidence="2 3" key="1">
    <citation type="journal article" date="2018" name="Cell">
        <title>The Chara Genome: Secondary Complexity and Implications for Plant Terrestrialization.</title>
        <authorList>
            <person name="Nishiyama T."/>
            <person name="Sakayama H."/>
            <person name="Vries J.D."/>
            <person name="Buschmann H."/>
            <person name="Saint-Marcoux D."/>
            <person name="Ullrich K.K."/>
            <person name="Haas F.B."/>
            <person name="Vanderstraeten L."/>
            <person name="Becker D."/>
            <person name="Lang D."/>
            <person name="Vosolsobe S."/>
            <person name="Rombauts S."/>
            <person name="Wilhelmsson P.K.I."/>
            <person name="Janitza P."/>
            <person name="Kern R."/>
            <person name="Heyl A."/>
            <person name="Rumpler F."/>
            <person name="Villalobos L.I.A.C."/>
            <person name="Clay J.M."/>
            <person name="Skokan R."/>
            <person name="Toyoda A."/>
            <person name="Suzuki Y."/>
            <person name="Kagoshima H."/>
            <person name="Schijlen E."/>
            <person name="Tajeshwar N."/>
            <person name="Catarino B."/>
            <person name="Hetherington A.J."/>
            <person name="Saltykova A."/>
            <person name="Bonnot C."/>
            <person name="Breuninger H."/>
            <person name="Symeonidi A."/>
            <person name="Radhakrishnan G.V."/>
            <person name="Van Nieuwerburgh F."/>
            <person name="Deforce D."/>
            <person name="Chang C."/>
            <person name="Karol K.G."/>
            <person name="Hedrich R."/>
            <person name="Ulvskov P."/>
            <person name="Glockner G."/>
            <person name="Delwiche C.F."/>
            <person name="Petrasek J."/>
            <person name="Van de Peer Y."/>
            <person name="Friml J."/>
            <person name="Beilby M."/>
            <person name="Dolan L."/>
            <person name="Kohara Y."/>
            <person name="Sugano S."/>
            <person name="Fujiyama A."/>
            <person name="Delaux P.-M."/>
            <person name="Quint M."/>
            <person name="TheiBen G."/>
            <person name="Hagemann M."/>
            <person name="Harholt J."/>
            <person name="Dunand C."/>
            <person name="Zachgo S."/>
            <person name="Langdale J."/>
            <person name="Maumus F."/>
            <person name="Straeten D.V.D."/>
            <person name="Gould S.B."/>
            <person name="Rensing S.A."/>
        </authorList>
    </citation>
    <scope>NUCLEOTIDE SEQUENCE [LARGE SCALE GENOMIC DNA]</scope>
    <source>
        <strain evidence="2 3">S276</strain>
    </source>
</reference>
<evidence type="ECO:0000256" key="1">
    <source>
        <dbReference type="SAM" id="MobiDB-lite"/>
    </source>
</evidence>
<gene>
    <name evidence="2" type="ORF">CBR_g40079</name>
</gene>
<sequence>MASIAEVRTAGALTGTHTTAPPEGDRSWSPTTPRQQPIKDGGGGSNAAAQGSGQAAPRPPAMEAQGGGAGVGSSRAAGGVGVGEGRGDGDDDDPLVNRQRRGYVKEGIDAATRLWVDDLRFWNETEGYGLYKLINEARLYLLAIAKGLQPPVIRRSIAVLHNTIPKHKVEDESEPRQRKRGQRE</sequence>
<dbReference type="AlphaFoldDB" id="A0A388LT01"/>
<proteinExistence type="predicted"/>
<organism evidence="2 3">
    <name type="scientific">Chara braunii</name>
    <name type="common">Braun's stonewort</name>
    <dbReference type="NCBI Taxonomy" id="69332"/>
    <lineage>
        <taxon>Eukaryota</taxon>
        <taxon>Viridiplantae</taxon>
        <taxon>Streptophyta</taxon>
        <taxon>Charophyceae</taxon>
        <taxon>Charales</taxon>
        <taxon>Characeae</taxon>
        <taxon>Chara</taxon>
    </lineage>
</organism>
<dbReference type="EMBL" id="BFEA01000518">
    <property type="protein sequence ID" value="GBG85437.1"/>
    <property type="molecule type" value="Genomic_DNA"/>
</dbReference>
<comment type="caution">
    <text evidence="2">The sequence shown here is derived from an EMBL/GenBank/DDBJ whole genome shotgun (WGS) entry which is preliminary data.</text>
</comment>
<feature type="compositionally biased region" description="Low complexity" evidence="1">
    <location>
        <begin position="46"/>
        <end position="56"/>
    </location>
</feature>
<keyword evidence="3" id="KW-1185">Reference proteome</keyword>
<feature type="region of interest" description="Disordered" evidence="1">
    <location>
        <begin position="1"/>
        <end position="97"/>
    </location>
</feature>
<name>A0A388LT01_CHABU</name>